<dbReference type="KEGG" id="mpp:MICPUCDRAFT_61064"/>
<dbReference type="GO" id="GO:0071630">
    <property type="term" value="P:nuclear protein quality control by the ubiquitin-proteasome system"/>
    <property type="evidence" value="ECO:0007669"/>
    <property type="project" value="InterPro"/>
</dbReference>
<comment type="similarity">
    <text evidence="2">Belongs to the cut8/STS1 family.</text>
</comment>
<accession>C1MGJ3</accession>
<evidence type="ECO:0000256" key="3">
    <source>
        <dbReference type="ARBA" id="ARBA00023242"/>
    </source>
</evidence>
<dbReference type="PANTHER" id="PTHR28032:SF1">
    <property type="entry name" value="FI02826P"/>
    <property type="match status" value="1"/>
</dbReference>
<proteinExistence type="inferred from homology"/>
<name>C1MGJ3_MICPC</name>
<dbReference type="Gene3D" id="1.20.58.1590">
    <property type="entry name" value="Tethering factor for nuclear proteasome Cut8/Sts1"/>
    <property type="match status" value="1"/>
</dbReference>
<dbReference type="EMBL" id="GG663735">
    <property type="protein sequence ID" value="EEH60037.1"/>
    <property type="molecule type" value="Genomic_DNA"/>
</dbReference>
<dbReference type="GeneID" id="9680477"/>
<gene>
    <name evidence="5" type="ORF">MICPUCDRAFT_61064</name>
</gene>
<dbReference type="Pfam" id="PF08559">
    <property type="entry name" value="Cut8"/>
    <property type="match status" value="1"/>
</dbReference>
<dbReference type="OrthoDB" id="10061064at2759"/>
<evidence type="ECO:0000313" key="6">
    <source>
        <dbReference type="Proteomes" id="UP000001876"/>
    </source>
</evidence>
<dbReference type="RefSeq" id="XP_003054785.1">
    <property type="nucleotide sequence ID" value="XM_003054739.1"/>
</dbReference>
<feature type="region of interest" description="Disordered" evidence="4">
    <location>
        <begin position="1"/>
        <end position="36"/>
    </location>
</feature>
<dbReference type="GO" id="GO:0031965">
    <property type="term" value="C:nuclear membrane"/>
    <property type="evidence" value="ECO:0007669"/>
    <property type="project" value="TreeGrafter"/>
</dbReference>
<dbReference type="AlphaFoldDB" id="C1MGJ3"/>
<sequence>MMLPGKPLSAADANAPPPAKKPKTTTKTPPDPTESIVGKLGVLTNAQLVAVVRTLLERGAVSPELVESIVPAPDLSPLFAEGEHLSYEIQKALPASRYGSATDHYGYKRCASACAACKRFILDNAKAFKNAKQWGTLKDYCAGMLPVAESMVVFDVENDNKTRK</sequence>
<evidence type="ECO:0000313" key="5">
    <source>
        <dbReference type="EMBL" id="EEH60037.1"/>
    </source>
</evidence>
<evidence type="ECO:0000256" key="1">
    <source>
        <dbReference type="ARBA" id="ARBA00004123"/>
    </source>
</evidence>
<dbReference type="OMA" id="DILTICP"/>
<dbReference type="PANTHER" id="PTHR28032">
    <property type="entry name" value="FI02826P"/>
    <property type="match status" value="1"/>
</dbReference>
<organism evidence="6">
    <name type="scientific">Micromonas pusilla (strain CCMP1545)</name>
    <name type="common">Picoplanktonic green alga</name>
    <dbReference type="NCBI Taxonomy" id="564608"/>
    <lineage>
        <taxon>Eukaryota</taxon>
        <taxon>Viridiplantae</taxon>
        <taxon>Chlorophyta</taxon>
        <taxon>Mamiellophyceae</taxon>
        <taxon>Mamiellales</taxon>
        <taxon>Mamiellaceae</taxon>
        <taxon>Micromonas</taxon>
    </lineage>
</organism>
<reference evidence="5 6" key="1">
    <citation type="journal article" date="2009" name="Science">
        <title>Green evolution and dynamic adaptations revealed by genomes of the marine picoeukaryotes Micromonas.</title>
        <authorList>
            <person name="Worden A.Z."/>
            <person name="Lee J.H."/>
            <person name="Mock T."/>
            <person name="Rouze P."/>
            <person name="Simmons M.P."/>
            <person name="Aerts A.L."/>
            <person name="Allen A.E."/>
            <person name="Cuvelier M.L."/>
            <person name="Derelle E."/>
            <person name="Everett M.V."/>
            <person name="Foulon E."/>
            <person name="Grimwood J."/>
            <person name="Gundlach H."/>
            <person name="Henrissat B."/>
            <person name="Napoli C."/>
            <person name="McDonald S.M."/>
            <person name="Parker M.S."/>
            <person name="Rombauts S."/>
            <person name="Salamov A."/>
            <person name="Von Dassow P."/>
            <person name="Badger J.H."/>
            <person name="Coutinho P.M."/>
            <person name="Demir E."/>
            <person name="Dubchak I."/>
            <person name="Gentemann C."/>
            <person name="Eikrem W."/>
            <person name="Gready J.E."/>
            <person name="John U."/>
            <person name="Lanier W."/>
            <person name="Lindquist E.A."/>
            <person name="Lucas S."/>
            <person name="Mayer K.F."/>
            <person name="Moreau H."/>
            <person name="Not F."/>
            <person name="Otillar R."/>
            <person name="Panaud O."/>
            <person name="Pangilinan J."/>
            <person name="Paulsen I."/>
            <person name="Piegu B."/>
            <person name="Poliakov A."/>
            <person name="Robbens S."/>
            <person name="Schmutz J."/>
            <person name="Toulza E."/>
            <person name="Wyss T."/>
            <person name="Zelensky A."/>
            <person name="Zhou K."/>
            <person name="Armbrust E.V."/>
            <person name="Bhattacharya D."/>
            <person name="Goodenough U.W."/>
            <person name="Van de Peer Y."/>
            <person name="Grigoriev I.V."/>
        </authorList>
    </citation>
    <scope>NUCLEOTIDE SEQUENCE [LARGE SCALE GENOMIC DNA]</scope>
    <source>
        <strain evidence="5 6">CCMP1545</strain>
    </source>
</reference>
<keyword evidence="6" id="KW-1185">Reference proteome</keyword>
<dbReference type="GO" id="GO:0070628">
    <property type="term" value="F:proteasome binding"/>
    <property type="evidence" value="ECO:0007669"/>
    <property type="project" value="TreeGrafter"/>
</dbReference>
<comment type="subcellular location">
    <subcellularLocation>
        <location evidence="1">Nucleus</location>
    </subcellularLocation>
</comment>
<dbReference type="eggNOG" id="ENOG502SGKS">
    <property type="taxonomic scope" value="Eukaryota"/>
</dbReference>
<dbReference type="InterPro" id="IPR038422">
    <property type="entry name" value="Cut8/Sts1_sf"/>
</dbReference>
<keyword evidence="3" id="KW-0539">Nucleus</keyword>
<dbReference type="GO" id="GO:0031144">
    <property type="term" value="P:proteasome localization"/>
    <property type="evidence" value="ECO:0007669"/>
    <property type="project" value="InterPro"/>
</dbReference>
<dbReference type="Proteomes" id="UP000001876">
    <property type="component" value="Unassembled WGS sequence"/>
</dbReference>
<protein>
    <submittedName>
        <fullName evidence="5">Predicted protein</fullName>
    </submittedName>
</protein>
<dbReference type="InterPro" id="IPR013868">
    <property type="entry name" value="Cut8/Sts1_fam"/>
</dbReference>
<evidence type="ECO:0000256" key="4">
    <source>
        <dbReference type="SAM" id="MobiDB-lite"/>
    </source>
</evidence>
<evidence type="ECO:0000256" key="2">
    <source>
        <dbReference type="ARBA" id="ARBA00006199"/>
    </source>
</evidence>